<reference evidence="2" key="1">
    <citation type="submission" date="2013-10" db="EMBL/GenBank/DDBJ databases">
        <title>Genomic analysis of the causative agents of coccidiosis in chickens.</title>
        <authorList>
            <person name="Reid A.J."/>
            <person name="Blake D."/>
            <person name="Billington K."/>
            <person name="Browne H."/>
            <person name="Dunn M."/>
            <person name="Hung S."/>
            <person name="Kawahara F."/>
            <person name="Miranda-Saavedra D."/>
            <person name="Mourier T."/>
            <person name="Nagra H."/>
            <person name="Otto T.D."/>
            <person name="Rawlings N."/>
            <person name="Sanchez A."/>
            <person name="Sanders M."/>
            <person name="Subramaniam C."/>
            <person name="Tay Y."/>
            <person name="Dear P."/>
            <person name="Doerig C."/>
            <person name="Gruber A."/>
            <person name="Parkinson J."/>
            <person name="Shirley M."/>
            <person name="Wan K.L."/>
            <person name="Berriman M."/>
            <person name="Tomley F."/>
            <person name="Pain A."/>
        </authorList>
    </citation>
    <scope>NUCLEOTIDE SEQUENCE [LARGE SCALE GENOMIC DNA]</scope>
    <source>
        <strain evidence="2">Houghton</strain>
    </source>
</reference>
<feature type="chain" id="PRO_5004674339" description="SAG family member" evidence="1">
    <location>
        <begin position="25"/>
        <end position="259"/>
    </location>
</feature>
<keyword evidence="3" id="KW-1185">Reference proteome</keyword>
<evidence type="ECO:0000313" key="3">
    <source>
        <dbReference type="Proteomes" id="UP000030750"/>
    </source>
</evidence>
<sequence length="259" mass="27560">MVSFCTTAAAVCLVALSGLQPGVAGSTTYKFTVESVTEDAYLAANLARNGKLRVHVNEVATEQNLVTALKAKLQQDDALTGGPCDQMKVNSVLKDMFYQSFDYPDSTTPDYRQLLQDALKAGLDVFKDSKYPQTDTAWGDVWGQDAGASLGYLLGSNSTQIGCVIGKCTTVEPNEEEPTSPIETPTEKAMLFCELSPAPVKGKAPFDEEYFSGLIARTTLLKDMTEDDLKAPAENSDASAVVPTTLIAGFAAMSAAVSV</sequence>
<gene>
    <name evidence="2" type="ORF">EBH_0073630</name>
</gene>
<dbReference type="EMBL" id="HG713568">
    <property type="protein sequence ID" value="CDJ54044.1"/>
    <property type="molecule type" value="Genomic_DNA"/>
</dbReference>
<feature type="signal peptide" evidence="1">
    <location>
        <begin position="1"/>
        <end position="24"/>
    </location>
</feature>
<dbReference type="VEuPathDB" id="ToxoDB:EBH_0073630"/>
<reference evidence="2" key="2">
    <citation type="submission" date="2013-10" db="EMBL/GenBank/DDBJ databases">
        <authorList>
            <person name="Aslett M."/>
        </authorList>
    </citation>
    <scope>NUCLEOTIDE SEQUENCE [LARGE SCALE GENOMIC DNA]</scope>
    <source>
        <strain evidence="2">Houghton</strain>
    </source>
</reference>
<keyword evidence="1" id="KW-0732">Signal</keyword>
<name>U6LZP3_9EIME</name>
<accession>U6LZP3</accession>
<organism evidence="2 3">
    <name type="scientific">Eimeria brunetti</name>
    <dbReference type="NCBI Taxonomy" id="51314"/>
    <lineage>
        <taxon>Eukaryota</taxon>
        <taxon>Sar</taxon>
        <taxon>Alveolata</taxon>
        <taxon>Apicomplexa</taxon>
        <taxon>Conoidasida</taxon>
        <taxon>Coccidia</taxon>
        <taxon>Eucoccidiorida</taxon>
        <taxon>Eimeriorina</taxon>
        <taxon>Eimeriidae</taxon>
        <taxon>Eimeria</taxon>
    </lineage>
</organism>
<dbReference type="Proteomes" id="UP000030750">
    <property type="component" value="Unassembled WGS sequence"/>
</dbReference>
<protein>
    <recommendedName>
        <fullName evidence="4">SAG family member</fullName>
    </recommendedName>
</protein>
<dbReference type="OrthoDB" id="347247at2759"/>
<evidence type="ECO:0008006" key="4">
    <source>
        <dbReference type="Google" id="ProtNLM"/>
    </source>
</evidence>
<evidence type="ECO:0000256" key="1">
    <source>
        <dbReference type="SAM" id="SignalP"/>
    </source>
</evidence>
<dbReference type="AlphaFoldDB" id="U6LZP3"/>
<proteinExistence type="predicted"/>
<evidence type="ECO:0000313" key="2">
    <source>
        <dbReference type="EMBL" id="CDJ54044.1"/>
    </source>
</evidence>